<dbReference type="InterPro" id="IPR036390">
    <property type="entry name" value="WH_DNA-bd_sf"/>
</dbReference>
<evidence type="ECO:0000313" key="7">
    <source>
        <dbReference type="EMBL" id="QEN04626.1"/>
    </source>
</evidence>
<dbReference type="PANTHER" id="PTHR46577:SF2">
    <property type="entry name" value="TRANSCRIPTIONAL REGULATORY PROTEIN"/>
    <property type="match status" value="1"/>
</dbReference>
<dbReference type="InterPro" id="IPR036388">
    <property type="entry name" value="WH-like_DNA-bd_sf"/>
</dbReference>
<dbReference type="Gene3D" id="3.40.640.10">
    <property type="entry name" value="Type I PLP-dependent aspartate aminotransferase-like (Major domain)"/>
    <property type="match status" value="1"/>
</dbReference>
<dbReference type="SUPFAM" id="SSF46785">
    <property type="entry name" value="Winged helix' DNA-binding domain"/>
    <property type="match status" value="1"/>
</dbReference>
<reference evidence="7 8" key="2">
    <citation type="submission" date="2019-09" db="EMBL/GenBank/DDBJ databases">
        <title>Complete Genome Sequence and Methylome Analysis of free living Spirochaetas.</title>
        <authorList>
            <person name="Leshcheva N."/>
            <person name="Mikheeva N."/>
        </authorList>
    </citation>
    <scope>NUCLEOTIDE SEQUENCE [LARGE SCALE GENOMIC DNA]</scope>
    <source>
        <strain evidence="7 8">P</strain>
    </source>
</reference>
<dbReference type="KEGG" id="sper:EW093_07890"/>
<keyword evidence="5" id="KW-0804">Transcription</keyword>
<dbReference type="GO" id="GO:0003700">
    <property type="term" value="F:DNA-binding transcription factor activity"/>
    <property type="evidence" value="ECO:0007669"/>
    <property type="project" value="InterPro"/>
</dbReference>
<keyword evidence="7" id="KW-0032">Aminotransferase</keyword>
<dbReference type="EMBL" id="CP035807">
    <property type="protein sequence ID" value="QEN04626.1"/>
    <property type="molecule type" value="Genomic_DNA"/>
</dbReference>
<dbReference type="GO" id="GO:0008483">
    <property type="term" value="F:transaminase activity"/>
    <property type="evidence" value="ECO:0007669"/>
    <property type="project" value="UniProtKB-KW"/>
</dbReference>
<organism evidence="7 8">
    <name type="scientific">Thiospirochaeta perfilievii</name>
    <dbReference type="NCBI Taxonomy" id="252967"/>
    <lineage>
        <taxon>Bacteria</taxon>
        <taxon>Pseudomonadati</taxon>
        <taxon>Spirochaetota</taxon>
        <taxon>Spirochaetia</taxon>
        <taxon>Spirochaetales</taxon>
        <taxon>Spirochaetaceae</taxon>
        <taxon>Thiospirochaeta</taxon>
    </lineage>
</organism>
<evidence type="ECO:0000256" key="1">
    <source>
        <dbReference type="ARBA" id="ARBA00005384"/>
    </source>
</evidence>
<dbReference type="SUPFAM" id="SSF53383">
    <property type="entry name" value="PLP-dependent transferases"/>
    <property type="match status" value="1"/>
</dbReference>
<keyword evidence="4" id="KW-0238">DNA-binding</keyword>
<protein>
    <submittedName>
        <fullName evidence="7">PLP-dependent aminotransferase family protein</fullName>
    </submittedName>
</protein>
<dbReference type="InterPro" id="IPR004839">
    <property type="entry name" value="Aminotransferase_I/II_large"/>
</dbReference>
<evidence type="ECO:0000256" key="3">
    <source>
        <dbReference type="ARBA" id="ARBA00023015"/>
    </source>
</evidence>
<name>A0A5C1QDB4_9SPIO</name>
<dbReference type="GO" id="GO:0030170">
    <property type="term" value="F:pyridoxal phosphate binding"/>
    <property type="evidence" value="ECO:0007669"/>
    <property type="project" value="InterPro"/>
</dbReference>
<dbReference type="OrthoDB" id="9802328at2"/>
<keyword evidence="7" id="KW-0808">Transferase</keyword>
<keyword evidence="3" id="KW-0805">Transcription regulation</keyword>
<dbReference type="CDD" id="cd00609">
    <property type="entry name" value="AAT_like"/>
    <property type="match status" value="1"/>
</dbReference>
<dbReference type="PANTHER" id="PTHR46577">
    <property type="entry name" value="HTH-TYPE TRANSCRIPTIONAL REGULATORY PROTEIN GABR"/>
    <property type="match status" value="1"/>
</dbReference>
<dbReference type="PROSITE" id="PS50949">
    <property type="entry name" value="HTH_GNTR"/>
    <property type="match status" value="1"/>
</dbReference>
<sequence length="476" mass="53067">MSFKYEKIFKEIEKAILNGVFLPSEKLPSLRKSATTYDCGISVVIQAYNKLESIGLIESVEKSGYIVRDRSETPIPAPEKVNHTLVPNITKTNLMTAEMVDMAMDKSILPFGAAIPDNSIIASKKLGSYISRKAKNNPDLFTTYTPASGSLNLRKEIVKYMYKKGVLINSEDIVITNGCSEALFISLSLITTPGDTIAIETPTYFSLISILEELNLRVVEIPTRADRGLDINNLSKIIKQNSIKALVFSSTFQNPLCSVMSPRDLESLYRISLDNDFTLIEDDIYGDCGFDKSIYRPLKSMDKFNRVIYCSSFSKTLSSGLRVGWAIPGIHTSSFRERKQISCLGGSALIQEALADFFKDGSYDSHIKLFRKKIYAQTYGIKKLLENSFSIDVKVTSPKGGYFLWVEFPIGFDSCKLYRLAYENRIGIVPGPVFSASDNYNNCIRISCASQITEATIEGLQLLGELALTCLPQCYK</sequence>
<evidence type="ECO:0000256" key="5">
    <source>
        <dbReference type="ARBA" id="ARBA00023163"/>
    </source>
</evidence>
<dbReference type="InterPro" id="IPR015421">
    <property type="entry name" value="PyrdxlP-dep_Trfase_major"/>
</dbReference>
<dbReference type="AlphaFoldDB" id="A0A5C1QDB4"/>
<dbReference type="SMART" id="SM00345">
    <property type="entry name" value="HTH_GNTR"/>
    <property type="match status" value="1"/>
</dbReference>
<dbReference type="InterPro" id="IPR000524">
    <property type="entry name" value="Tscrpt_reg_HTH_GntR"/>
</dbReference>
<evidence type="ECO:0000259" key="6">
    <source>
        <dbReference type="PROSITE" id="PS50949"/>
    </source>
</evidence>
<keyword evidence="2" id="KW-0663">Pyridoxal phosphate</keyword>
<dbReference type="CDD" id="cd07377">
    <property type="entry name" value="WHTH_GntR"/>
    <property type="match status" value="1"/>
</dbReference>
<dbReference type="GO" id="GO:0003677">
    <property type="term" value="F:DNA binding"/>
    <property type="evidence" value="ECO:0007669"/>
    <property type="project" value="UniProtKB-KW"/>
</dbReference>
<dbReference type="Pfam" id="PF00155">
    <property type="entry name" value="Aminotran_1_2"/>
    <property type="match status" value="1"/>
</dbReference>
<accession>A0A5C1QDB4</accession>
<keyword evidence="8" id="KW-1185">Reference proteome</keyword>
<evidence type="ECO:0000256" key="4">
    <source>
        <dbReference type="ARBA" id="ARBA00023125"/>
    </source>
</evidence>
<dbReference type="Pfam" id="PF00392">
    <property type="entry name" value="GntR"/>
    <property type="match status" value="1"/>
</dbReference>
<proteinExistence type="inferred from homology"/>
<dbReference type="InterPro" id="IPR015422">
    <property type="entry name" value="PyrdxlP-dep_Trfase_small"/>
</dbReference>
<dbReference type="Proteomes" id="UP000323824">
    <property type="component" value="Chromosome"/>
</dbReference>
<dbReference type="InterPro" id="IPR051446">
    <property type="entry name" value="HTH_trans_reg/aminotransferase"/>
</dbReference>
<dbReference type="Gene3D" id="3.90.1150.10">
    <property type="entry name" value="Aspartate Aminotransferase, domain 1"/>
    <property type="match status" value="1"/>
</dbReference>
<evidence type="ECO:0000256" key="2">
    <source>
        <dbReference type="ARBA" id="ARBA00022898"/>
    </source>
</evidence>
<dbReference type="Gene3D" id="1.10.10.10">
    <property type="entry name" value="Winged helix-like DNA-binding domain superfamily/Winged helix DNA-binding domain"/>
    <property type="match status" value="1"/>
</dbReference>
<dbReference type="InterPro" id="IPR015424">
    <property type="entry name" value="PyrdxlP-dep_Trfase"/>
</dbReference>
<evidence type="ECO:0000313" key="8">
    <source>
        <dbReference type="Proteomes" id="UP000323824"/>
    </source>
</evidence>
<gene>
    <name evidence="7" type="ORF">EW093_07890</name>
</gene>
<dbReference type="RefSeq" id="WP_149567869.1">
    <property type="nucleotide sequence ID" value="NZ_CP035807.1"/>
</dbReference>
<comment type="similarity">
    <text evidence="1">In the C-terminal section; belongs to the class-I pyridoxal-phosphate-dependent aminotransferase family.</text>
</comment>
<reference evidence="7 8" key="1">
    <citation type="submission" date="2019-02" db="EMBL/GenBank/DDBJ databases">
        <authorList>
            <person name="Fomenkov A."/>
            <person name="Dubinina G."/>
            <person name="Grabovich M."/>
            <person name="Vincze T."/>
            <person name="Roberts R.J."/>
        </authorList>
    </citation>
    <scope>NUCLEOTIDE SEQUENCE [LARGE SCALE GENOMIC DNA]</scope>
    <source>
        <strain evidence="7 8">P</strain>
    </source>
</reference>
<feature type="domain" description="HTH gntR-type" evidence="6">
    <location>
        <begin position="2"/>
        <end position="70"/>
    </location>
</feature>